<accession>A0A6M3K851</accession>
<evidence type="ECO:0000313" key="2">
    <source>
        <dbReference type="EMBL" id="QJA77992.1"/>
    </source>
</evidence>
<dbReference type="EMBL" id="MT141467">
    <property type="protein sequence ID" value="QJA62312.1"/>
    <property type="molecule type" value="Genomic_DNA"/>
</dbReference>
<sequence length="93" mass="10934">MVATSYRDIRPIEYNDKKWIYKDTKRKVKMSCKCQGCGNRYKVDLIIPDDLWEKIKPKEKPKGAGLLCGSCIMKKIEAFDKYDVWQLKTNLGR</sequence>
<proteinExistence type="predicted"/>
<organism evidence="2">
    <name type="scientific">viral metagenome</name>
    <dbReference type="NCBI Taxonomy" id="1070528"/>
    <lineage>
        <taxon>unclassified sequences</taxon>
        <taxon>metagenomes</taxon>
        <taxon>organismal metagenomes</taxon>
    </lineage>
</organism>
<reference evidence="2" key="1">
    <citation type="submission" date="2020-03" db="EMBL/GenBank/DDBJ databases">
        <title>The deep terrestrial virosphere.</title>
        <authorList>
            <person name="Holmfeldt K."/>
            <person name="Nilsson E."/>
            <person name="Simone D."/>
            <person name="Lopez-Fernandez M."/>
            <person name="Wu X."/>
            <person name="de Brujin I."/>
            <person name="Lundin D."/>
            <person name="Andersson A."/>
            <person name="Bertilsson S."/>
            <person name="Dopson M."/>
        </authorList>
    </citation>
    <scope>NUCLEOTIDE SEQUENCE</scope>
    <source>
        <strain evidence="2">MM415A01172</strain>
        <strain evidence="1">MM415B00797</strain>
    </source>
</reference>
<evidence type="ECO:0000313" key="1">
    <source>
        <dbReference type="EMBL" id="QJA62312.1"/>
    </source>
</evidence>
<protein>
    <submittedName>
        <fullName evidence="2">Uncharacterized protein</fullName>
    </submittedName>
</protein>
<gene>
    <name evidence="2" type="ORF">MM415A01172_0027</name>
    <name evidence="1" type="ORF">MM415B00797_0027</name>
</gene>
<dbReference type="EMBL" id="MT142313">
    <property type="protein sequence ID" value="QJA77992.1"/>
    <property type="molecule type" value="Genomic_DNA"/>
</dbReference>
<dbReference type="AlphaFoldDB" id="A0A6M3K851"/>
<name>A0A6M3K851_9ZZZZ</name>